<dbReference type="PROSITE" id="PS51257">
    <property type="entry name" value="PROKAR_LIPOPROTEIN"/>
    <property type="match status" value="1"/>
</dbReference>
<evidence type="ECO:0000313" key="2">
    <source>
        <dbReference type="EMBL" id="QGY41759.1"/>
    </source>
</evidence>
<dbReference type="GO" id="GO:0090313">
    <property type="term" value="P:regulation of protein targeting to membrane"/>
    <property type="evidence" value="ECO:0007669"/>
    <property type="project" value="TreeGrafter"/>
</dbReference>
<protein>
    <submittedName>
        <fullName evidence="2">AsmA family protein</fullName>
    </submittedName>
</protein>
<reference evidence="2 3" key="1">
    <citation type="submission" date="2019-11" db="EMBL/GenBank/DDBJ databases">
        <authorList>
            <person name="Zheng R.K."/>
            <person name="Sun C.M."/>
        </authorList>
    </citation>
    <scope>NUCLEOTIDE SEQUENCE [LARGE SCALE GENOMIC DNA]</scope>
    <source>
        <strain evidence="2 3">SRB007</strain>
    </source>
</reference>
<dbReference type="GO" id="GO:0005886">
    <property type="term" value="C:plasma membrane"/>
    <property type="evidence" value="ECO:0007669"/>
    <property type="project" value="TreeGrafter"/>
</dbReference>
<feature type="domain" description="AsmA" evidence="1">
    <location>
        <begin position="1"/>
        <end position="223"/>
    </location>
</feature>
<sequence length="709" mass="74678">MNKAVKISMLLTALILAGCAIALAVFLATFDLNDYKDRITEAVREKTGRTLSFDGELRLAVFPGLGVELGGVRLGNAEGFGPEPMLTAKSASVSVRFLPLLMRKITFGPLDLRGVVLNLSRKKDGVANWDDLVGGKGGESPERDTEEGFSLDVDGITLEGGALNWDDHMTGRRFTLHSISLKTGRIYRGAPFPVKASLAFGCTRPDVKGTVSLDGKSSIDLLNRVYGHMDMAVTVKAEGTDVPGGKGQASMKVRFAALDFKQEKAQVTDMTLSAYGVTAHAEGTLEGITTGVRKLAATVTVDEFNARKTLEAIGRGEPATADADALSKVGGMAEVDYVPGNLQVKTFQADLDGCRIVGSGGAVRKDGGETSYSANLDVGELDLDRYLPPAPAGEEGGESGLPDSEMLRRLKLDFEAKVARLRVQRMWFEKVAATIKADAGEIRAEPLSAAFYNGVLTGSATLNAQGAEPRSSILGKAKGVDIGALSRDRGGADKYEGLLDAEAALSCAGQRGADMVRTLDGKIGFSLADGVFPGVDLDRMARDTYADEDKKGTVEARGTDATRFGSITGTGVVRSGVVHNRDLEVKAPGLRADGQGAVSLVTRKVDYLVKVKLVPTGEGQGGKDSADLYGVMFPIRVGGTLDHPRYWVSLTEYVKVLGGAVLDTAGSILGGVTSVVKGVGKALVGGNSTRQGSDGQEDSGKRKKFLGIF</sequence>
<dbReference type="EMBL" id="CP046400">
    <property type="protein sequence ID" value="QGY41759.1"/>
    <property type="molecule type" value="Genomic_DNA"/>
</dbReference>
<dbReference type="KEGG" id="psel:GM415_17050"/>
<organism evidence="2 3">
    <name type="scientific">Pseudodesulfovibrio cashew</name>
    <dbReference type="NCBI Taxonomy" id="2678688"/>
    <lineage>
        <taxon>Bacteria</taxon>
        <taxon>Pseudomonadati</taxon>
        <taxon>Thermodesulfobacteriota</taxon>
        <taxon>Desulfovibrionia</taxon>
        <taxon>Desulfovibrionales</taxon>
        <taxon>Desulfovibrionaceae</taxon>
    </lineage>
</organism>
<dbReference type="InterPro" id="IPR052894">
    <property type="entry name" value="AsmA-related"/>
</dbReference>
<dbReference type="AlphaFoldDB" id="A0A6I6JKP8"/>
<dbReference type="InterPro" id="IPR007844">
    <property type="entry name" value="AsmA"/>
</dbReference>
<dbReference type="Pfam" id="PF05170">
    <property type="entry name" value="AsmA"/>
    <property type="match status" value="2"/>
</dbReference>
<proteinExistence type="predicted"/>
<keyword evidence="3" id="KW-1185">Reference proteome</keyword>
<evidence type="ECO:0000259" key="1">
    <source>
        <dbReference type="Pfam" id="PF05170"/>
    </source>
</evidence>
<evidence type="ECO:0000313" key="3">
    <source>
        <dbReference type="Proteomes" id="UP000428328"/>
    </source>
</evidence>
<dbReference type="RefSeq" id="WP_158950317.1">
    <property type="nucleotide sequence ID" value="NZ_CP046400.1"/>
</dbReference>
<feature type="domain" description="AsmA" evidence="1">
    <location>
        <begin position="405"/>
        <end position="583"/>
    </location>
</feature>
<dbReference type="PANTHER" id="PTHR30441">
    <property type="entry name" value="DUF748 DOMAIN-CONTAINING PROTEIN"/>
    <property type="match status" value="1"/>
</dbReference>
<dbReference type="PANTHER" id="PTHR30441:SF4">
    <property type="entry name" value="PROTEIN ASMA"/>
    <property type="match status" value="1"/>
</dbReference>
<gene>
    <name evidence="2" type="ORF">GM415_17050</name>
</gene>
<dbReference type="Proteomes" id="UP000428328">
    <property type="component" value="Chromosome"/>
</dbReference>
<name>A0A6I6JKP8_9BACT</name>
<accession>A0A6I6JKP8</accession>